<gene>
    <name evidence="1" type="ORF">Sradi_0483100</name>
</gene>
<organism evidence="1">
    <name type="scientific">Sesamum radiatum</name>
    <name type="common">Black benniseed</name>
    <dbReference type="NCBI Taxonomy" id="300843"/>
    <lineage>
        <taxon>Eukaryota</taxon>
        <taxon>Viridiplantae</taxon>
        <taxon>Streptophyta</taxon>
        <taxon>Embryophyta</taxon>
        <taxon>Tracheophyta</taxon>
        <taxon>Spermatophyta</taxon>
        <taxon>Magnoliopsida</taxon>
        <taxon>eudicotyledons</taxon>
        <taxon>Gunneridae</taxon>
        <taxon>Pentapetalae</taxon>
        <taxon>asterids</taxon>
        <taxon>lamiids</taxon>
        <taxon>Lamiales</taxon>
        <taxon>Pedaliaceae</taxon>
        <taxon>Sesamum</taxon>
    </lineage>
</organism>
<reference evidence="1" key="2">
    <citation type="journal article" date="2024" name="Plant">
        <title>Genomic evolution and insights into agronomic trait innovations of Sesamum species.</title>
        <authorList>
            <person name="Miao H."/>
            <person name="Wang L."/>
            <person name="Qu L."/>
            <person name="Liu H."/>
            <person name="Sun Y."/>
            <person name="Le M."/>
            <person name="Wang Q."/>
            <person name="Wei S."/>
            <person name="Zheng Y."/>
            <person name="Lin W."/>
            <person name="Duan Y."/>
            <person name="Cao H."/>
            <person name="Xiong S."/>
            <person name="Wang X."/>
            <person name="Wei L."/>
            <person name="Li C."/>
            <person name="Ma Q."/>
            <person name="Ju M."/>
            <person name="Zhao R."/>
            <person name="Li G."/>
            <person name="Mu C."/>
            <person name="Tian Q."/>
            <person name="Mei H."/>
            <person name="Zhang T."/>
            <person name="Gao T."/>
            <person name="Zhang H."/>
        </authorList>
    </citation>
    <scope>NUCLEOTIDE SEQUENCE</scope>
    <source>
        <strain evidence="1">G02</strain>
    </source>
</reference>
<proteinExistence type="predicted"/>
<protein>
    <submittedName>
        <fullName evidence="1">Uncharacterized protein</fullName>
    </submittedName>
</protein>
<accession>A0AAW2W850</accession>
<sequence>MSLKATAPMQRRMWKGPWKRLRVSWRWGNGLTFYDMAGAVEVTQSLKASYILYDVGLAVSFIRRRG</sequence>
<dbReference type="AlphaFoldDB" id="A0AAW2W850"/>
<comment type="caution">
    <text evidence="1">The sequence shown here is derived from an EMBL/GenBank/DDBJ whole genome shotgun (WGS) entry which is preliminary data.</text>
</comment>
<reference evidence="1" key="1">
    <citation type="submission" date="2020-06" db="EMBL/GenBank/DDBJ databases">
        <authorList>
            <person name="Li T."/>
            <person name="Hu X."/>
            <person name="Zhang T."/>
            <person name="Song X."/>
            <person name="Zhang H."/>
            <person name="Dai N."/>
            <person name="Sheng W."/>
            <person name="Hou X."/>
            <person name="Wei L."/>
        </authorList>
    </citation>
    <scope>NUCLEOTIDE SEQUENCE</scope>
    <source>
        <strain evidence="1">G02</strain>
        <tissue evidence="1">Leaf</tissue>
    </source>
</reference>
<dbReference type="EMBL" id="JACGWJ010000002">
    <property type="protein sequence ID" value="KAL0437752.1"/>
    <property type="molecule type" value="Genomic_DNA"/>
</dbReference>
<evidence type="ECO:0000313" key="1">
    <source>
        <dbReference type="EMBL" id="KAL0437752.1"/>
    </source>
</evidence>
<name>A0AAW2W850_SESRA</name>